<keyword evidence="4" id="KW-1185">Reference proteome</keyword>
<dbReference type="InterPro" id="IPR044206">
    <property type="entry name" value="EGC1/2"/>
</dbReference>
<dbReference type="SUPFAM" id="SSF50685">
    <property type="entry name" value="Barwin-like endoglucanases"/>
    <property type="match status" value="1"/>
</dbReference>
<dbReference type="GO" id="GO:0048046">
    <property type="term" value="C:apoplast"/>
    <property type="evidence" value="ECO:0007669"/>
    <property type="project" value="InterPro"/>
</dbReference>
<gene>
    <name evidence="3" type="ORF">OSB04_015058</name>
</gene>
<organism evidence="3 4">
    <name type="scientific">Centaurea solstitialis</name>
    <name type="common">yellow star-thistle</name>
    <dbReference type="NCBI Taxonomy" id="347529"/>
    <lineage>
        <taxon>Eukaryota</taxon>
        <taxon>Viridiplantae</taxon>
        <taxon>Streptophyta</taxon>
        <taxon>Embryophyta</taxon>
        <taxon>Tracheophyta</taxon>
        <taxon>Spermatophyta</taxon>
        <taxon>Magnoliopsida</taxon>
        <taxon>eudicotyledons</taxon>
        <taxon>Gunneridae</taxon>
        <taxon>Pentapetalae</taxon>
        <taxon>asterids</taxon>
        <taxon>campanulids</taxon>
        <taxon>Asterales</taxon>
        <taxon>Asteraceae</taxon>
        <taxon>Carduoideae</taxon>
        <taxon>Cardueae</taxon>
        <taxon>Centaureinae</taxon>
        <taxon>Centaurea</taxon>
    </lineage>
</organism>
<dbReference type="CDD" id="cd22269">
    <property type="entry name" value="DPBB_EG45-like"/>
    <property type="match status" value="1"/>
</dbReference>
<comment type="caution">
    <text evidence="3">The sequence shown here is derived from an EMBL/GenBank/DDBJ whole genome shotgun (WGS) entry which is preliminary data.</text>
</comment>
<dbReference type="InterPro" id="IPR009009">
    <property type="entry name" value="RlpA-like_DPBB"/>
</dbReference>
<dbReference type="Proteomes" id="UP001172457">
    <property type="component" value="Chromosome 4"/>
</dbReference>
<accession>A0AA38T634</accession>
<reference evidence="3" key="1">
    <citation type="submission" date="2023-03" db="EMBL/GenBank/DDBJ databases">
        <title>Chromosome-scale reference genome and RAD-based genetic map of yellow starthistle (Centaurea solstitialis) reveal putative structural variation and QTLs associated with invader traits.</title>
        <authorList>
            <person name="Reatini B."/>
            <person name="Cang F.A."/>
            <person name="Jiang Q."/>
            <person name="Mckibben M.T.W."/>
            <person name="Barker M.S."/>
            <person name="Rieseberg L.H."/>
            <person name="Dlugosch K.M."/>
        </authorList>
    </citation>
    <scope>NUCLEOTIDE SEQUENCE</scope>
    <source>
        <strain evidence="3">CAN-66</strain>
        <tissue evidence="3">Leaf</tissue>
    </source>
</reference>
<keyword evidence="1" id="KW-0732">Signal</keyword>
<dbReference type="EMBL" id="JARYMX010000004">
    <property type="protein sequence ID" value="KAJ9551013.1"/>
    <property type="molecule type" value="Genomic_DNA"/>
</dbReference>
<dbReference type="AlphaFoldDB" id="A0AA38T634"/>
<dbReference type="GO" id="GO:0009627">
    <property type="term" value="P:systemic acquired resistance"/>
    <property type="evidence" value="ECO:0007669"/>
    <property type="project" value="InterPro"/>
</dbReference>
<dbReference type="InterPro" id="IPR007112">
    <property type="entry name" value="Expansin/allergen_DPBB_dom"/>
</dbReference>
<proteinExistence type="predicted"/>
<feature type="chain" id="PRO_5041348898" description="Expansin-like EG45 domain-containing protein" evidence="1">
    <location>
        <begin position="24"/>
        <end position="130"/>
    </location>
</feature>
<evidence type="ECO:0000313" key="4">
    <source>
        <dbReference type="Proteomes" id="UP001172457"/>
    </source>
</evidence>
<evidence type="ECO:0000313" key="3">
    <source>
        <dbReference type="EMBL" id="KAJ9551013.1"/>
    </source>
</evidence>
<feature type="domain" description="Expansin-like EG45" evidence="2">
    <location>
        <begin position="26"/>
        <end position="130"/>
    </location>
</feature>
<dbReference type="PANTHER" id="PTHR47295:SF7">
    <property type="entry name" value="RLPA-LIKE DOUBLE-PSI BETA-BARREL DOMAIN-CONTAINING PROTEIN-RELATED"/>
    <property type="match status" value="1"/>
</dbReference>
<name>A0AA38T634_9ASTR</name>
<dbReference type="PROSITE" id="PS50842">
    <property type="entry name" value="EXPANSIN_EG45"/>
    <property type="match status" value="1"/>
</dbReference>
<feature type="signal peptide" evidence="1">
    <location>
        <begin position="1"/>
        <end position="23"/>
    </location>
</feature>
<protein>
    <recommendedName>
        <fullName evidence="2">Expansin-like EG45 domain-containing protein</fullName>
    </recommendedName>
</protein>
<evidence type="ECO:0000256" key="1">
    <source>
        <dbReference type="SAM" id="SignalP"/>
    </source>
</evidence>
<dbReference type="Gene3D" id="2.40.40.10">
    <property type="entry name" value="RlpA-like domain"/>
    <property type="match status" value="1"/>
</dbReference>
<sequence length="130" mass="13954">MGLVTKAIILISMVVCLVSVADAISGQATIFNPPYAPSTCFGSQDKGVMVSKAHSGLFANGSACGRRYRVRCISGTNKAIRDACKGNSVDVVIVDRCDMCSVNQLELSEEAFEKIARVELGRVNVEYEQC</sequence>
<dbReference type="Pfam" id="PF03330">
    <property type="entry name" value="DPBB_1"/>
    <property type="match status" value="1"/>
</dbReference>
<dbReference type="PANTHER" id="PTHR47295">
    <property type="entry name" value="EG45-LIKE DOMAIN CONTAINING PROTEIN 1-RELATED"/>
    <property type="match status" value="1"/>
</dbReference>
<evidence type="ECO:0000259" key="2">
    <source>
        <dbReference type="PROSITE" id="PS50842"/>
    </source>
</evidence>
<dbReference type="InterPro" id="IPR036908">
    <property type="entry name" value="RlpA-like_sf"/>
</dbReference>